<evidence type="ECO:0000313" key="7">
    <source>
        <dbReference type="EMBL" id="AIF29819.1"/>
    </source>
</evidence>
<dbReference type="Proteomes" id="UP000127436">
    <property type="component" value="Segment"/>
</dbReference>
<evidence type="ECO:0000313" key="14">
    <source>
        <dbReference type="EMBL" id="APT35467.1"/>
    </source>
</evidence>
<dbReference type="Proteomes" id="UP000154105">
    <property type="component" value="Segment"/>
</dbReference>
<evidence type="ECO:0000256" key="4">
    <source>
        <dbReference type="ARBA" id="ARBA00023125"/>
    </source>
</evidence>
<dbReference type="EMBL" id="KY307860">
    <property type="protein sequence ID" value="APT35467.1"/>
    <property type="molecule type" value="Genomic_DNA"/>
</dbReference>
<evidence type="ECO:0000313" key="5">
    <source>
        <dbReference type="EMBL" id="AIF29675.1"/>
    </source>
</evidence>
<dbReference type="EMBL" id="KY307858">
    <property type="protein sequence ID" value="APT35371.1"/>
    <property type="molecule type" value="Genomic_DNA"/>
</dbReference>
<comment type="subcellular location">
    <subcellularLocation>
        <location evidence="1">Virion</location>
    </subcellularLocation>
</comment>
<accession>A0A075IKP3</accession>
<evidence type="ECO:0000256" key="3">
    <source>
        <dbReference type="ARBA" id="ARBA00022921"/>
    </source>
</evidence>
<dbReference type="InterPro" id="IPR008393">
    <property type="entry name" value="Adenovirus_late_L2_mu_core"/>
</dbReference>
<reference evidence="16 17" key="1">
    <citation type="journal article" date="2014" name="J. Infect.">
        <title>A human adenovirus species B subtype 21a associated with severe pneumonia.</title>
        <authorList>
            <person name="Hage E."/>
            <person name="Huzly D."/>
            <person name="Ganzenmueller T."/>
            <person name="Beck R."/>
            <person name="Schulz T.F."/>
            <person name="Heim A."/>
        </authorList>
    </citation>
    <scope>NUCLEOTIDE SEQUENCE [LARGE SCALE GENOMIC DNA]</scope>
    <source>
        <strain evidence="8">LRTI-1</strain>
        <strain evidence="9">LRTI-2</strain>
        <strain evidence="5">LRTI-3</strain>
        <strain evidence="10">LRTI-4</strain>
        <strain evidence="6">LRTI-5</strain>
        <strain evidence="7">LRTI-6</strain>
    </source>
</reference>
<evidence type="ECO:0000256" key="2">
    <source>
        <dbReference type="ARBA" id="ARBA00022844"/>
    </source>
</evidence>
<dbReference type="Proteomes" id="UP000320774">
    <property type="component" value="Segment"/>
</dbReference>
<protein>
    <submittedName>
        <fullName evidence="8">Protein X</fullName>
    </submittedName>
</protein>
<organism evidence="8 18">
    <name type="scientific">Human adenovirus 21a</name>
    <dbReference type="NCBI Taxonomy" id="1521028"/>
    <lineage>
        <taxon>Viruses</taxon>
        <taxon>Varidnaviria</taxon>
        <taxon>Bamfordvirae</taxon>
        <taxon>Preplasmiviricota</taxon>
        <taxon>Polisuviricotina</taxon>
        <taxon>Pharingeaviricetes</taxon>
        <taxon>Rowavirales</taxon>
        <taxon>Adenoviridae</taxon>
        <taxon>Mastadenovirus</taxon>
        <taxon>Mastadenovirus blackbeardi</taxon>
        <taxon>Human mastadenovirus B</taxon>
    </lineage>
</organism>
<dbReference type="Proteomes" id="UP000123233">
    <property type="component" value="Segment"/>
</dbReference>
<evidence type="ECO:0000313" key="15">
    <source>
        <dbReference type="EMBL" id="QIE08136.1"/>
    </source>
</evidence>
<evidence type="ECO:0000313" key="10">
    <source>
        <dbReference type="EMBL" id="AIF30011.1"/>
    </source>
</evidence>
<keyword evidence="3" id="KW-0426">Late protein</keyword>
<dbReference type="EMBL" id="KF577599">
    <property type="protein sequence ID" value="AIF29867.1"/>
    <property type="molecule type" value="Genomic_DNA"/>
</dbReference>
<dbReference type="EMBL" id="KF577597">
    <property type="protein sequence ID" value="AIF29771.1"/>
    <property type="molecule type" value="Genomic_DNA"/>
</dbReference>
<evidence type="ECO:0000313" key="8">
    <source>
        <dbReference type="EMBL" id="AIF29867.1"/>
    </source>
</evidence>
<evidence type="ECO:0000313" key="17">
    <source>
        <dbReference type="Proteomes" id="UP000127436"/>
    </source>
</evidence>
<sequence>MALTCRLRVPITGYRGRNSRRRRGMLGRGMRRHRRRRAISKRLGGGFLPALIPIIAAAIGAIPGIASVAVQASQRH</sequence>
<name>A0A075IKP3_9ADEN</name>
<dbReference type="Proteomes" id="UP000318568">
    <property type="component" value="Segment"/>
</dbReference>
<reference evidence="15 19" key="3">
    <citation type="submission" date="2019-11" db="EMBL/GenBank/DDBJ databases">
        <authorList>
            <person name="Ye F."/>
            <person name="Han Y."/>
        </authorList>
    </citation>
    <scope>NUCLEOTIDE SEQUENCE [LARGE SCALE GENOMIC DNA]</scope>
    <source>
        <strain evidence="15">Human/CHN/BB/201903/21</strain>
    </source>
</reference>
<dbReference type="EMBL" id="KF938575">
    <property type="protein sequence ID" value="AIF30011.1"/>
    <property type="molecule type" value="Genomic_DNA"/>
</dbReference>
<dbReference type="Proteomes" id="UP000157861">
    <property type="component" value="Segment"/>
</dbReference>
<dbReference type="EMBL" id="KY307859">
    <property type="protein sequence ID" value="APT35419.1"/>
    <property type="molecule type" value="Genomic_DNA"/>
</dbReference>
<keyword evidence="2" id="KW-0946">Virion</keyword>
<dbReference type="Proteomes" id="UP000501350">
    <property type="component" value="Segment"/>
</dbReference>
<evidence type="ECO:0000313" key="12">
    <source>
        <dbReference type="EMBL" id="APT35371.1"/>
    </source>
</evidence>
<dbReference type="EMBL" id="KF802426">
    <property type="protein sequence ID" value="AIF29963.1"/>
    <property type="molecule type" value="Genomic_DNA"/>
</dbReference>
<dbReference type="Proteomes" id="UP000145770">
    <property type="component" value="Genome"/>
</dbReference>
<evidence type="ECO:0000313" key="16">
    <source>
        <dbReference type="Proteomes" id="UP000123233"/>
    </source>
</evidence>
<dbReference type="EMBL" id="KF802425">
    <property type="protein sequence ID" value="AIF29915.1"/>
    <property type="molecule type" value="Genomic_DNA"/>
</dbReference>
<evidence type="ECO:0000313" key="11">
    <source>
        <dbReference type="EMBL" id="APT35323.1"/>
    </source>
</evidence>
<dbReference type="GO" id="GO:0003677">
    <property type="term" value="F:DNA binding"/>
    <property type="evidence" value="ECO:0007669"/>
    <property type="project" value="UniProtKB-KW"/>
</dbReference>
<evidence type="ECO:0000313" key="9">
    <source>
        <dbReference type="EMBL" id="AIF29963.1"/>
    </source>
</evidence>
<proteinExistence type="predicted"/>
<dbReference type="EMBL" id="KF938576">
    <property type="protein sequence ID" value="AIF30059.1"/>
    <property type="molecule type" value="Genomic_DNA"/>
</dbReference>
<evidence type="ECO:0000256" key="1">
    <source>
        <dbReference type="ARBA" id="ARBA00004328"/>
    </source>
</evidence>
<evidence type="ECO:0000313" key="19">
    <source>
        <dbReference type="Proteomes" id="UP000501350"/>
    </source>
</evidence>
<dbReference type="Proteomes" id="UP000179426">
    <property type="component" value="Segment"/>
</dbReference>
<dbReference type="EMBL" id="KF577593">
    <property type="protein sequence ID" value="AIF29675.1"/>
    <property type="molecule type" value="Genomic_DNA"/>
</dbReference>
<dbReference type="Proteomes" id="UP000147407">
    <property type="component" value="Segment"/>
</dbReference>
<gene>
    <name evidence="8" type="primary">L2</name>
</gene>
<keyword evidence="4" id="KW-0238">DNA-binding</keyword>
<dbReference type="Proteomes" id="UP000179427">
    <property type="component" value="Segment"/>
</dbReference>
<dbReference type="Pfam" id="PF05829">
    <property type="entry name" value="Adeno_PX"/>
    <property type="match status" value="1"/>
</dbReference>
<evidence type="ECO:0000313" key="13">
    <source>
        <dbReference type="EMBL" id="APT35419.1"/>
    </source>
</evidence>
<reference evidence="11" key="2">
    <citation type="submission" date="2016-12" db="EMBL/GenBank/DDBJ databases">
        <title>A human adenovirus species B subtype 21a associated with severe pneumonia.</title>
        <authorList>
            <person name="Hage E."/>
            <person name="Heim A."/>
        </authorList>
    </citation>
    <scope>NUCLEOTIDE SEQUENCE [LARGE SCALE GENOMIC DNA]</scope>
    <source>
        <strain evidence="11">LRTI-7</strain>
        <strain evidence="12">LRTI-8</strain>
        <strain evidence="13">LRTI-9</strain>
        <strain evidence="14">Sibu-97</strain>
    </source>
</reference>
<evidence type="ECO:0000313" key="6">
    <source>
        <dbReference type="EMBL" id="AIF29771.1"/>
    </source>
</evidence>
<dbReference type="EMBL" id="MN686206">
    <property type="protein sequence ID" value="QIE08136.1"/>
    <property type="molecule type" value="Genomic_DNA"/>
</dbReference>
<dbReference type="Proteomes" id="UP000319517">
    <property type="component" value="Segment"/>
</dbReference>
<dbReference type="GO" id="GO:0019013">
    <property type="term" value="C:viral nucleocapsid"/>
    <property type="evidence" value="ECO:0007669"/>
    <property type="project" value="InterPro"/>
</dbReference>
<dbReference type="Proteomes" id="UP000318435">
    <property type="component" value="Segment"/>
</dbReference>
<evidence type="ECO:0000313" key="18">
    <source>
        <dbReference type="Proteomes" id="UP000147407"/>
    </source>
</evidence>
<dbReference type="EMBL" id="KY307857">
    <property type="protein sequence ID" value="APT35323.1"/>
    <property type="molecule type" value="Genomic_DNA"/>
</dbReference>
<dbReference type="EMBL" id="KF577598">
    <property type="protein sequence ID" value="AIF29819.1"/>
    <property type="molecule type" value="Genomic_DNA"/>
</dbReference>
<dbReference type="EMBL" id="KF577595">
    <property type="protein sequence ID" value="AIF29723.1"/>
    <property type="molecule type" value="Genomic_DNA"/>
</dbReference>
<dbReference type="Proteomes" id="UP000179429">
    <property type="component" value="Genome"/>
</dbReference>